<organism evidence="1 2">
    <name type="scientific">Apiospora arundinis</name>
    <dbReference type="NCBI Taxonomy" id="335852"/>
    <lineage>
        <taxon>Eukaryota</taxon>
        <taxon>Fungi</taxon>
        <taxon>Dikarya</taxon>
        <taxon>Ascomycota</taxon>
        <taxon>Pezizomycotina</taxon>
        <taxon>Sordariomycetes</taxon>
        <taxon>Xylariomycetidae</taxon>
        <taxon>Amphisphaeriales</taxon>
        <taxon>Apiosporaceae</taxon>
        <taxon>Apiospora</taxon>
    </lineage>
</organism>
<evidence type="ECO:0000313" key="2">
    <source>
        <dbReference type="Proteomes" id="UP001390339"/>
    </source>
</evidence>
<evidence type="ECO:0000313" key="1">
    <source>
        <dbReference type="EMBL" id="KAK8862147.1"/>
    </source>
</evidence>
<proteinExistence type="predicted"/>
<name>A0ABR2IF08_9PEZI</name>
<dbReference type="Proteomes" id="UP001390339">
    <property type="component" value="Unassembled WGS sequence"/>
</dbReference>
<dbReference type="EMBL" id="JAPCWZ010000005">
    <property type="protein sequence ID" value="KAK8862147.1"/>
    <property type="molecule type" value="Genomic_DNA"/>
</dbReference>
<protein>
    <submittedName>
        <fullName evidence="1">Uncharacterized protein</fullName>
    </submittedName>
</protein>
<comment type="caution">
    <text evidence="1">The sequence shown here is derived from an EMBL/GenBank/DDBJ whole genome shotgun (WGS) entry which is preliminary data.</text>
</comment>
<accession>A0ABR2IF08</accession>
<keyword evidence="2" id="KW-1185">Reference proteome</keyword>
<reference evidence="1 2" key="1">
    <citation type="journal article" date="2024" name="IMA Fungus">
        <title>Apiospora arundinis, a panoply of carbohydrate-active enzymes and secondary metabolites.</title>
        <authorList>
            <person name="Sorensen T."/>
            <person name="Petersen C."/>
            <person name="Muurmann A.T."/>
            <person name="Christiansen J.V."/>
            <person name="Brundto M.L."/>
            <person name="Overgaard C.K."/>
            <person name="Boysen A.T."/>
            <person name="Wollenberg R.D."/>
            <person name="Larsen T.O."/>
            <person name="Sorensen J.L."/>
            <person name="Nielsen K.L."/>
            <person name="Sondergaard T.E."/>
        </authorList>
    </citation>
    <scope>NUCLEOTIDE SEQUENCE [LARGE SCALE GENOMIC DNA]</scope>
    <source>
        <strain evidence="1 2">AAU 773</strain>
    </source>
</reference>
<sequence length="82" mass="9176">MPGPLANPKRGDIKLPGISVFHYGVWKQAHSAKKICSYHCIWKDPSVWAPGLMAIWLATNCINIYHDICSTPTPTFLPLLPF</sequence>
<gene>
    <name evidence="1" type="ORF">PGQ11_008382</name>
</gene>